<comment type="caution">
    <text evidence="1">The sequence shown here is derived from an EMBL/GenBank/DDBJ whole genome shotgun (WGS) entry which is preliminary data.</text>
</comment>
<accession>A0ABD4Z4K0</accession>
<evidence type="ECO:0000313" key="2">
    <source>
        <dbReference type="Proteomes" id="UP001529235"/>
    </source>
</evidence>
<keyword evidence="2" id="KW-1185">Reference proteome</keyword>
<proteinExistence type="predicted"/>
<evidence type="ECO:0000313" key="1">
    <source>
        <dbReference type="EMBL" id="MDK6028236.1"/>
    </source>
</evidence>
<reference evidence="1 2" key="1">
    <citation type="submission" date="2023-05" db="EMBL/GenBank/DDBJ databases">
        <title>A new hyperthermophilic archaea 'Ignisphaera cupida' sp. nov. and description of the family 'Ignisphaeraceae' fam. nov.</title>
        <authorList>
            <person name="Podosokorskaya O.A."/>
            <person name="Elcheninov A.G."/>
            <person name="Klukina A."/>
            <person name="Merkel A.Y."/>
        </authorList>
    </citation>
    <scope>NUCLEOTIDE SEQUENCE [LARGE SCALE GENOMIC DNA]</scope>
    <source>
        <strain evidence="1 2">4213-co</strain>
    </source>
</reference>
<gene>
    <name evidence="1" type="ORF">QPL79_02505</name>
</gene>
<organism evidence="1 2">
    <name type="scientific">Ignisphaera cupida</name>
    <dbReference type="NCBI Taxonomy" id="3050454"/>
    <lineage>
        <taxon>Archaea</taxon>
        <taxon>Thermoproteota</taxon>
        <taxon>Thermoprotei</taxon>
        <taxon>Desulfurococcales</taxon>
        <taxon>Desulfurococcaceae</taxon>
        <taxon>Ignisphaera</taxon>
    </lineage>
</organism>
<dbReference type="EMBL" id="JASNVW010000001">
    <property type="protein sequence ID" value="MDK6028236.1"/>
    <property type="molecule type" value="Genomic_DNA"/>
</dbReference>
<dbReference type="RefSeq" id="WP_285273204.1">
    <property type="nucleotide sequence ID" value="NZ_JASNVW010000001.1"/>
</dbReference>
<protein>
    <submittedName>
        <fullName evidence="1">Uncharacterized protein</fullName>
    </submittedName>
</protein>
<name>A0ABD4Z4K0_9CREN</name>
<sequence length="232" mass="26206">MKQHVFGNELIGLMASTAYEIPSVVGFSDLPFVGNAIVKKTISMYMDEATKYVYDVIGLKPLSLNLLMEDAYALCNNESLVYIGRFVEGLIPAHEIYSQYKSQCKSTIFLHSHPIPLPLPSPEDILSAYQLDYEAECVISKVSKSKAVLTCIKPMNGWKDVIYIFNALIEKVLEISQFIVVGNKDKISFLPFPTEKEINEIISYSKKRLEPYAHLIHVDIDLLNGTYNLVYP</sequence>
<dbReference type="Proteomes" id="UP001529235">
    <property type="component" value="Unassembled WGS sequence"/>
</dbReference>
<dbReference type="AlphaFoldDB" id="A0ABD4Z4K0"/>